<evidence type="ECO:0000313" key="2">
    <source>
        <dbReference type="EMBL" id="CAB4969501.1"/>
    </source>
</evidence>
<sequence>MTTLPIGKSEYTALIAAIPEEKTKVLPPSSAPIAVSSAVQFSFPYRP</sequence>
<organism evidence="3">
    <name type="scientific">freshwater metagenome</name>
    <dbReference type="NCBI Taxonomy" id="449393"/>
    <lineage>
        <taxon>unclassified sequences</taxon>
        <taxon>metagenomes</taxon>
        <taxon>ecological metagenomes</taxon>
    </lineage>
</organism>
<dbReference type="AlphaFoldDB" id="A0A6J7QEZ5"/>
<name>A0A6J7QEZ5_9ZZZZ</name>
<gene>
    <name evidence="1" type="ORF">UFOPK2589_01010</name>
    <name evidence="2" type="ORF">UFOPK3916_00255</name>
    <name evidence="3" type="ORF">UFOPK4074_00835</name>
</gene>
<dbReference type="EMBL" id="CAFBPG010000074">
    <property type="protein sequence ID" value="CAB5014839.1"/>
    <property type="molecule type" value="Genomic_DNA"/>
</dbReference>
<reference evidence="3" key="1">
    <citation type="submission" date="2020-05" db="EMBL/GenBank/DDBJ databases">
        <authorList>
            <person name="Chiriac C."/>
            <person name="Salcher M."/>
            <person name="Ghai R."/>
            <person name="Kavagutti S V."/>
        </authorList>
    </citation>
    <scope>NUCLEOTIDE SEQUENCE</scope>
</reference>
<evidence type="ECO:0000313" key="3">
    <source>
        <dbReference type="EMBL" id="CAB5014839.1"/>
    </source>
</evidence>
<evidence type="ECO:0000313" key="1">
    <source>
        <dbReference type="EMBL" id="CAB4704501.1"/>
    </source>
</evidence>
<dbReference type="EMBL" id="CAFBOE010000010">
    <property type="protein sequence ID" value="CAB4969501.1"/>
    <property type="molecule type" value="Genomic_DNA"/>
</dbReference>
<accession>A0A6J7QEZ5</accession>
<proteinExistence type="predicted"/>
<dbReference type="EMBL" id="CAEZXT010000075">
    <property type="protein sequence ID" value="CAB4704501.1"/>
    <property type="molecule type" value="Genomic_DNA"/>
</dbReference>
<protein>
    <submittedName>
        <fullName evidence="3">Unannotated protein</fullName>
    </submittedName>
</protein>